<reference evidence="3" key="1">
    <citation type="submission" date="2020-12" db="EMBL/GenBank/DDBJ databases">
        <title>Ramlibacter sp. nov., isolated from a freshwater alga, Cryptomonas.</title>
        <authorList>
            <person name="Kim H.M."/>
            <person name="Jeon C.O."/>
        </authorList>
    </citation>
    <scope>NUCLEOTIDE SEQUENCE</scope>
    <source>
        <strain evidence="3">CrO1</strain>
    </source>
</reference>
<dbReference type="AlphaFoldDB" id="A0A934Q119"/>
<proteinExistence type="inferred from homology"/>
<comment type="caution">
    <text evidence="3">The sequence shown here is derived from an EMBL/GenBank/DDBJ whole genome shotgun (WGS) entry which is preliminary data.</text>
</comment>
<dbReference type="Proteomes" id="UP000617041">
    <property type="component" value="Unassembled WGS sequence"/>
</dbReference>
<feature type="domain" description="UspA" evidence="2">
    <location>
        <begin position="1"/>
        <end position="142"/>
    </location>
</feature>
<dbReference type="PRINTS" id="PR01438">
    <property type="entry name" value="UNVRSLSTRESS"/>
</dbReference>
<comment type="similarity">
    <text evidence="1">Belongs to the universal stress protein A family.</text>
</comment>
<evidence type="ECO:0000313" key="4">
    <source>
        <dbReference type="Proteomes" id="UP000617041"/>
    </source>
</evidence>
<gene>
    <name evidence="3" type="ORF">I8E28_07970</name>
</gene>
<evidence type="ECO:0000259" key="2">
    <source>
        <dbReference type="Pfam" id="PF00582"/>
    </source>
</evidence>
<evidence type="ECO:0000256" key="1">
    <source>
        <dbReference type="ARBA" id="ARBA00008791"/>
    </source>
</evidence>
<dbReference type="CDD" id="cd00293">
    <property type="entry name" value="USP-like"/>
    <property type="match status" value="1"/>
</dbReference>
<evidence type="ECO:0000313" key="3">
    <source>
        <dbReference type="EMBL" id="MBK0392526.1"/>
    </source>
</evidence>
<organism evidence="3 4">
    <name type="scientific">Ramlibacter algicola</name>
    <dbReference type="NCBI Taxonomy" id="2795217"/>
    <lineage>
        <taxon>Bacteria</taxon>
        <taxon>Pseudomonadati</taxon>
        <taxon>Pseudomonadota</taxon>
        <taxon>Betaproteobacteria</taxon>
        <taxon>Burkholderiales</taxon>
        <taxon>Comamonadaceae</taxon>
        <taxon>Ramlibacter</taxon>
    </lineage>
</organism>
<dbReference type="PANTHER" id="PTHR46268">
    <property type="entry name" value="STRESS RESPONSE PROTEIN NHAX"/>
    <property type="match status" value="1"/>
</dbReference>
<dbReference type="SUPFAM" id="SSF52402">
    <property type="entry name" value="Adenine nucleotide alpha hydrolases-like"/>
    <property type="match status" value="1"/>
</dbReference>
<dbReference type="Gene3D" id="3.40.50.620">
    <property type="entry name" value="HUPs"/>
    <property type="match status" value="1"/>
</dbReference>
<dbReference type="InterPro" id="IPR014729">
    <property type="entry name" value="Rossmann-like_a/b/a_fold"/>
</dbReference>
<dbReference type="EMBL" id="JAEDAO010000001">
    <property type="protein sequence ID" value="MBK0392526.1"/>
    <property type="molecule type" value="Genomic_DNA"/>
</dbReference>
<accession>A0A934Q119</accession>
<dbReference type="Pfam" id="PF00582">
    <property type="entry name" value="Usp"/>
    <property type="match status" value="1"/>
</dbReference>
<dbReference type="InterPro" id="IPR006016">
    <property type="entry name" value="UspA"/>
</dbReference>
<keyword evidence="4" id="KW-1185">Reference proteome</keyword>
<name>A0A934Q119_9BURK</name>
<dbReference type="PANTHER" id="PTHR46268:SF15">
    <property type="entry name" value="UNIVERSAL STRESS PROTEIN HP_0031"/>
    <property type="match status" value="1"/>
</dbReference>
<sequence>MYKRILVPTDGSEPSRRALTTAIALARQDSARVRLLNVFDPMVCLTGYEVSASVIEDARRSAERLLQDERRAVDEAGVPCEVQCCDAIGTRLGQAVADDATKWDADLVVIGSHGRHGLGRLLLGSGAEEILRLAPVPTLLVR</sequence>
<dbReference type="InterPro" id="IPR006015">
    <property type="entry name" value="Universal_stress_UspA"/>
</dbReference>
<protein>
    <submittedName>
        <fullName evidence="3">Universal stress protein</fullName>
    </submittedName>
</protein>
<dbReference type="RefSeq" id="WP_200787456.1">
    <property type="nucleotide sequence ID" value="NZ_JAEDAO010000001.1"/>
</dbReference>